<feature type="transmembrane region" description="Helical" evidence="1">
    <location>
        <begin position="505"/>
        <end position="525"/>
    </location>
</feature>
<evidence type="ECO:0008006" key="4">
    <source>
        <dbReference type="Google" id="ProtNLM"/>
    </source>
</evidence>
<keyword evidence="1" id="KW-0812">Transmembrane</keyword>
<evidence type="ECO:0000313" key="3">
    <source>
        <dbReference type="Proteomes" id="UP000254937"/>
    </source>
</evidence>
<evidence type="ECO:0000313" key="2">
    <source>
        <dbReference type="EMBL" id="RDK47952.1"/>
    </source>
</evidence>
<dbReference type="InterPro" id="IPR010775">
    <property type="entry name" value="DUF1365"/>
</dbReference>
<protein>
    <recommendedName>
        <fullName evidence="4">DUF1365-domain-containing protein</fullName>
    </recommendedName>
</protein>
<dbReference type="Proteomes" id="UP000254937">
    <property type="component" value="Unassembled WGS sequence"/>
</dbReference>
<evidence type="ECO:0000256" key="1">
    <source>
        <dbReference type="SAM" id="Phobius"/>
    </source>
</evidence>
<dbReference type="AlphaFoldDB" id="A0A370Q0I4"/>
<dbReference type="PANTHER" id="PTHR33973:SF4">
    <property type="entry name" value="OS07G0153300 PROTEIN"/>
    <property type="match status" value="1"/>
</dbReference>
<keyword evidence="3" id="KW-1185">Reference proteome</keyword>
<accession>A0A370Q0I4</accession>
<dbReference type="PANTHER" id="PTHR33973">
    <property type="entry name" value="OS07G0153300 PROTEIN"/>
    <property type="match status" value="1"/>
</dbReference>
<keyword evidence="1" id="KW-0472">Membrane</keyword>
<keyword evidence="1" id="KW-1133">Transmembrane helix</keyword>
<name>A0A370Q0I4_ASPPH</name>
<organism evidence="2 3">
    <name type="scientific">Aspergillus phoenicis ATCC 13157</name>
    <dbReference type="NCBI Taxonomy" id="1353007"/>
    <lineage>
        <taxon>Eukaryota</taxon>
        <taxon>Fungi</taxon>
        <taxon>Dikarya</taxon>
        <taxon>Ascomycota</taxon>
        <taxon>Pezizomycotina</taxon>
        <taxon>Eurotiomycetes</taxon>
        <taxon>Eurotiomycetidae</taxon>
        <taxon>Eurotiales</taxon>
        <taxon>Aspergillaceae</taxon>
        <taxon>Aspergillus</taxon>
    </lineage>
</organism>
<gene>
    <name evidence="2" type="ORF">M752DRAFT_261276</name>
</gene>
<reference evidence="2 3" key="1">
    <citation type="submission" date="2018-07" db="EMBL/GenBank/DDBJ databases">
        <title>Section-level genome sequencing of Aspergillus section Nigri to investigate inter- and intra-species variation.</title>
        <authorList>
            <consortium name="DOE Joint Genome Institute"/>
            <person name="Vesth T.C."/>
            <person name="Nybo J.L."/>
            <person name="Theobald S."/>
            <person name="Frisvad J.C."/>
            <person name="Larsen T.O."/>
            <person name="Nielsen K.F."/>
            <person name="Hoof J.B."/>
            <person name="Brandl J."/>
            <person name="Salamov A."/>
            <person name="Riley R."/>
            <person name="Gladden J.M."/>
            <person name="Phatale P."/>
            <person name="Nielsen M.T."/>
            <person name="Lyhne E.K."/>
            <person name="Kogle M.E."/>
            <person name="Strasser K."/>
            <person name="McDonnell E."/>
            <person name="Barry K."/>
            <person name="Clum A."/>
            <person name="Chen C."/>
            <person name="Nolan M."/>
            <person name="Sandor L."/>
            <person name="Kuo A."/>
            <person name="Lipzen A."/>
            <person name="Hainaut M."/>
            <person name="Drula E."/>
            <person name="Tsang A."/>
            <person name="Magnuson J.K."/>
            <person name="Henrissat B."/>
            <person name="Wiebenga A."/>
            <person name="Simmons B.A."/>
            <person name="Makela M.R."/>
            <person name="De vries R.P."/>
            <person name="Grigoriev I.V."/>
            <person name="Mortensen U.H."/>
            <person name="Baker S.E."/>
            <person name="Andersen M.R."/>
        </authorList>
    </citation>
    <scope>NUCLEOTIDE SEQUENCE [LARGE SCALE GENOMIC DNA]</scope>
    <source>
        <strain evidence="2 3">ATCC 13157</strain>
    </source>
</reference>
<dbReference type="Pfam" id="PF07103">
    <property type="entry name" value="DUF1365"/>
    <property type="match status" value="1"/>
</dbReference>
<sequence length="537" mass="60425">MAIGAGAPAPSSNEVPEPIFYPCQVRHTRVHPVVHSFSYPYLWIMLPVRWRGNSVEKYTSPVVGSGWFTVDPRDYLERGNHAGLHGKLRQYLHSQVKPSVICTCVSLTHSTQHLQDEDYPYVFLLTAPKVLGHVFNPVSFWYLYSVNSTLAAVILEVNNNFGERHMYLLLSTGSTSEDTSVADLADQPCSTPNRFASIWPKDFHVSPFNPREGMAYTLSTTDPLRCERPIDSRIVLVASNRVRLIASIRATGPAIRPAALSAYQRSQLILSWGWVGALTEPRIYFQAAKLHVQRKLRVWSLPVPLEKTISRRANRLERSLEHFVRGYLRHRVENTDGSFTVRYSAAGLFANDTVEIMQSPSARAISSKCPGKAVEFRVLRPDFYTSFVESQALTAEAVFKLLAGNDFLRVSRMHVLRDLFCDESGSFPEFSKVSGSGHLAFQVLSWFRKGRPAAIAGPRSLSALDCYVLTCCSPAEQRDYWLQVMKLFLSRYVAFGHTFLLEAEVLVALLVLGWTLLATNSLYYGSYGSSFRSFFVI</sequence>
<dbReference type="EMBL" id="KZ851844">
    <property type="protein sequence ID" value="RDK47952.1"/>
    <property type="molecule type" value="Genomic_DNA"/>
</dbReference>
<proteinExistence type="predicted"/>